<comment type="caution">
    <text evidence="1">The sequence shown here is derived from an EMBL/GenBank/DDBJ whole genome shotgun (WGS) entry which is preliminary data.</text>
</comment>
<protein>
    <submittedName>
        <fullName evidence="1">Uncharacterized protein</fullName>
    </submittedName>
</protein>
<accession>A0ABR1UHX0</accession>
<gene>
    <name evidence="1" type="ORF">PG994_008958</name>
</gene>
<dbReference type="RefSeq" id="XP_066713956.1">
    <property type="nucleotide sequence ID" value="XM_066860367.1"/>
</dbReference>
<dbReference type="EMBL" id="JAQQWL010000009">
    <property type="protein sequence ID" value="KAK8058510.1"/>
    <property type="molecule type" value="Genomic_DNA"/>
</dbReference>
<keyword evidence="2" id="KW-1185">Reference proteome</keyword>
<evidence type="ECO:0000313" key="1">
    <source>
        <dbReference type="EMBL" id="KAK8058510.1"/>
    </source>
</evidence>
<dbReference type="Proteomes" id="UP001480595">
    <property type="component" value="Unassembled WGS sequence"/>
</dbReference>
<proteinExistence type="predicted"/>
<sequence length="135" mass="15100">MTDSASAPQLICLTRDLKFFYKKLYDYFLNLGPDESLDESALGEAVAGFTVALEHTGSLVGVKTYRVEAYKEILDENKNTTYECLESVYGKLQKDYAHALWFLTGQVESEGAGWTMVLSMDDLFGTSVKSKGERK</sequence>
<organism evidence="1 2">
    <name type="scientific">Apiospora phragmitis</name>
    <dbReference type="NCBI Taxonomy" id="2905665"/>
    <lineage>
        <taxon>Eukaryota</taxon>
        <taxon>Fungi</taxon>
        <taxon>Dikarya</taxon>
        <taxon>Ascomycota</taxon>
        <taxon>Pezizomycotina</taxon>
        <taxon>Sordariomycetes</taxon>
        <taxon>Xylariomycetidae</taxon>
        <taxon>Amphisphaeriales</taxon>
        <taxon>Apiosporaceae</taxon>
        <taxon>Apiospora</taxon>
    </lineage>
</organism>
<evidence type="ECO:0000313" key="2">
    <source>
        <dbReference type="Proteomes" id="UP001480595"/>
    </source>
</evidence>
<dbReference type="GeneID" id="92093430"/>
<reference evidence="1 2" key="1">
    <citation type="submission" date="2023-01" db="EMBL/GenBank/DDBJ databases">
        <title>Analysis of 21 Apiospora genomes using comparative genomics revels a genus with tremendous synthesis potential of carbohydrate active enzymes and secondary metabolites.</title>
        <authorList>
            <person name="Sorensen T."/>
        </authorList>
    </citation>
    <scope>NUCLEOTIDE SEQUENCE [LARGE SCALE GENOMIC DNA]</scope>
    <source>
        <strain evidence="1 2">CBS 135458</strain>
    </source>
</reference>
<name>A0ABR1UHX0_9PEZI</name>